<dbReference type="CDD" id="cd00761">
    <property type="entry name" value="Glyco_tranf_GTA_type"/>
    <property type="match status" value="1"/>
</dbReference>
<dbReference type="Proteomes" id="UP000667802">
    <property type="component" value="Unassembled WGS sequence"/>
</dbReference>
<protein>
    <submittedName>
        <fullName evidence="2">Glycosyltransferase</fullName>
    </submittedName>
</protein>
<dbReference type="RefSeq" id="WP_243902961.1">
    <property type="nucleotide sequence ID" value="NZ_JAALHA020000004.1"/>
</dbReference>
<organism evidence="2 3">
    <name type="scientific">Aetokthonos hydrillicola Thurmond2011</name>
    <dbReference type="NCBI Taxonomy" id="2712845"/>
    <lineage>
        <taxon>Bacteria</taxon>
        <taxon>Bacillati</taxon>
        <taxon>Cyanobacteriota</taxon>
        <taxon>Cyanophyceae</taxon>
        <taxon>Nostocales</taxon>
        <taxon>Hapalosiphonaceae</taxon>
        <taxon>Aetokthonos</taxon>
    </lineage>
</organism>
<dbReference type="EMBL" id="JAALHA020000004">
    <property type="protein sequence ID" value="MDR9895061.1"/>
    <property type="molecule type" value="Genomic_DNA"/>
</dbReference>
<sequence>MNTISNGYTKMLVAICIASYKRPEGLQRLLKGINHLNVSTSTINIEVVVVDNDANASAKEVCEKITPNFKWSLRYYIEPQRGISYVRNKAIANVSDDAEFVAFIDDDEVPEPSWLSELLSVQRIYNADVVTGPVLPHFTKEAPAWVVRGKFFESGRYPTGCLLKVAFTNNVIVRSEIFKKFEQVFDHRFAITGGEDCHFFMRLYHMGYKMVWADNAIVYEWISDSRTNMKWILLRGYRTWGTHSLCEREFEPLIKVQAIRVAKGSALILIGVLLLVPSFTFQKHIFVKALLRIYRGCGTFSGLLGSPYQEYKHLE</sequence>
<evidence type="ECO:0000259" key="1">
    <source>
        <dbReference type="Pfam" id="PF00535"/>
    </source>
</evidence>
<evidence type="ECO:0000313" key="3">
    <source>
        <dbReference type="Proteomes" id="UP000667802"/>
    </source>
</evidence>
<dbReference type="SUPFAM" id="SSF53448">
    <property type="entry name" value="Nucleotide-diphospho-sugar transferases"/>
    <property type="match status" value="1"/>
</dbReference>
<dbReference type="InterPro" id="IPR050834">
    <property type="entry name" value="Glycosyltransf_2"/>
</dbReference>
<dbReference type="Pfam" id="PF00535">
    <property type="entry name" value="Glycos_transf_2"/>
    <property type="match status" value="1"/>
</dbReference>
<gene>
    <name evidence="2" type="ORF">G7B40_010850</name>
</gene>
<dbReference type="PANTHER" id="PTHR43685:SF11">
    <property type="entry name" value="GLYCOSYLTRANSFERASE TAGX-RELATED"/>
    <property type="match status" value="1"/>
</dbReference>
<keyword evidence="3" id="KW-1185">Reference proteome</keyword>
<comment type="caution">
    <text evidence="2">The sequence shown here is derived from an EMBL/GenBank/DDBJ whole genome shotgun (WGS) entry which is preliminary data.</text>
</comment>
<dbReference type="InterPro" id="IPR001173">
    <property type="entry name" value="Glyco_trans_2-like"/>
</dbReference>
<dbReference type="InterPro" id="IPR029044">
    <property type="entry name" value="Nucleotide-diphossugar_trans"/>
</dbReference>
<name>A0AAP5I5A8_9CYAN</name>
<feature type="domain" description="Glycosyltransferase 2-like" evidence="1">
    <location>
        <begin position="15"/>
        <end position="178"/>
    </location>
</feature>
<dbReference type="PANTHER" id="PTHR43685">
    <property type="entry name" value="GLYCOSYLTRANSFERASE"/>
    <property type="match status" value="1"/>
</dbReference>
<dbReference type="AlphaFoldDB" id="A0AAP5I5A8"/>
<proteinExistence type="predicted"/>
<reference evidence="3" key="1">
    <citation type="journal article" date="2021" name="Science">
        <title>Hunting the eagle killer: A cyanobacterial neurotoxin causes vacuolar myelinopathy.</title>
        <authorList>
            <person name="Breinlinger S."/>
            <person name="Phillips T.J."/>
            <person name="Haram B.N."/>
            <person name="Mares J."/>
            <person name="Martinez Yerena J.A."/>
            <person name="Hrouzek P."/>
            <person name="Sobotka R."/>
            <person name="Henderson W.M."/>
            <person name="Schmieder P."/>
            <person name="Williams S.M."/>
            <person name="Lauderdale J.D."/>
            <person name="Wilde H.D."/>
            <person name="Gerrin W."/>
            <person name="Kust A."/>
            <person name="Washington J.W."/>
            <person name="Wagner C."/>
            <person name="Geier B."/>
            <person name="Liebeke M."/>
            <person name="Enke H."/>
            <person name="Niedermeyer T.H.J."/>
            <person name="Wilde S.B."/>
        </authorList>
    </citation>
    <scope>NUCLEOTIDE SEQUENCE [LARGE SCALE GENOMIC DNA]</scope>
    <source>
        <strain evidence="3">Thurmond2011</strain>
    </source>
</reference>
<evidence type="ECO:0000313" key="2">
    <source>
        <dbReference type="EMBL" id="MDR9895061.1"/>
    </source>
</evidence>
<accession>A0AAP5I5A8</accession>
<dbReference type="Gene3D" id="3.90.550.10">
    <property type="entry name" value="Spore Coat Polysaccharide Biosynthesis Protein SpsA, Chain A"/>
    <property type="match status" value="1"/>
</dbReference>